<accession>A0A6A5ZZ79</accession>
<dbReference type="GO" id="GO:0005737">
    <property type="term" value="C:cytoplasm"/>
    <property type="evidence" value="ECO:0007669"/>
    <property type="project" value="UniProtKB-SubCell"/>
</dbReference>
<dbReference type="GO" id="GO:0016787">
    <property type="term" value="F:hydrolase activity"/>
    <property type="evidence" value="ECO:0007669"/>
    <property type="project" value="UniProtKB-KW"/>
</dbReference>
<dbReference type="GeneID" id="54402611"/>
<proteinExistence type="inferred from homology"/>
<dbReference type="SUPFAM" id="SSF52540">
    <property type="entry name" value="P-loop containing nucleoside triphosphate hydrolases"/>
    <property type="match status" value="1"/>
</dbReference>
<dbReference type="PRINTS" id="PR00380">
    <property type="entry name" value="KINESINHEAVY"/>
</dbReference>
<evidence type="ECO:0000313" key="11">
    <source>
        <dbReference type="Proteomes" id="UP000799771"/>
    </source>
</evidence>
<name>A0A6A5ZZ79_9PLEO</name>
<evidence type="ECO:0000256" key="7">
    <source>
        <dbReference type="SAM" id="Coils"/>
    </source>
</evidence>
<dbReference type="AlphaFoldDB" id="A0A6A5ZZ79"/>
<feature type="region of interest" description="Disordered" evidence="8">
    <location>
        <begin position="1"/>
        <end position="21"/>
    </location>
</feature>
<keyword evidence="4 6" id="KW-0067">ATP-binding</keyword>
<dbReference type="GO" id="GO:0005875">
    <property type="term" value="C:microtubule associated complex"/>
    <property type="evidence" value="ECO:0007669"/>
    <property type="project" value="TreeGrafter"/>
</dbReference>
<dbReference type="EMBL" id="ML977524">
    <property type="protein sequence ID" value="KAF2123621.1"/>
    <property type="molecule type" value="Genomic_DNA"/>
</dbReference>
<keyword evidence="11" id="KW-1185">Reference proteome</keyword>
<feature type="binding site" evidence="6">
    <location>
        <begin position="435"/>
        <end position="442"/>
    </location>
    <ligand>
        <name>ATP</name>
        <dbReference type="ChEBI" id="CHEBI:30616"/>
    </ligand>
</feature>
<dbReference type="GO" id="GO:0008017">
    <property type="term" value="F:microtubule binding"/>
    <property type="evidence" value="ECO:0007669"/>
    <property type="project" value="InterPro"/>
</dbReference>
<feature type="coiled-coil region" evidence="7">
    <location>
        <begin position="54"/>
        <end position="137"/>
    </location>
</feature>
<sequence length="761" mass="86557">MATDATPDPFRRSAKAHDHEECQALRDEWIASATQWRAYAMRTEHAVKKWAERARSWRTAAKTQRRDNERLRNELENERPELEGLKQLAEDGQREADLWRTQALAKADQVKEQRQQIEELEQQIKDVESHYQNLNSDMIVSCSPIRRQLIESDACLEGPRLSHEEDSSLIVRNETASVAITKALNDAFCTYRALFEEEKTKVSQRARGQTRLQRLLDIERVRCRDLSIKHGLLDSEQYTSVESETEDVCNGCEAVQCESDDAKVQMDRLQTDTDRLQECIENSHNLAIDEESASSIETLKDKLHQLEQRLEIIAAAAADLAENHLSHLQSCLDAARERRCDAFYKFVEKRGGIQILLRPRCSTFCDKIRFDTTKHLVYIAKENKRTMQLQDSFTTYTFDRVMDPSVSNDWLWLEEIKPLIENVFRGSSATLLAYGQTGSGKTYTMCERPDSMIPLTIARVFAEKQELEATGGRLDVNFSAVEVYLNNIHYLCHNQKKNPQVVLKRQTSKGPYVMFNKTGDNRVRNNEESINPVSVKTEAECFKLFEMAVGKRETRNMIKHGGLNNSSSRSHMVCTLHLNICVPGHEGLQPCIQLVDLAGSEEVAANNIEVQKEGIDINQSLNYLVDLLHDIRKRSAAMKRGVLREKLPIIRDSRWTSKAITHALHLGMSQDMPLIAFMATMHTQHVKEGERTCCNAGKIVGNEARIERLTPGEGLQSLNVRIDSAASSRRSTSSMSDYSTSAVASNVPVLRAKPAQPRRRL</sequence>
<organism evidence="10 11">
    <name type="scientific">Dothidotthia symphoricarpi CBS 119687</name>
    <dbReference type="NCBI Taxonomy" id="1392245"/>
    <lineage>
        <taxon>Eukaryota</taxon>
        <taxon>Fungi</taxon>
        <taxon>Dikarya</taxon>
        <taxon>Ascomycota</taxon>
        <taxon>Pezizomycotina</taxon>
        <taxon>Dothideomycetes</taxon>
        <taxon>Pleosporomycetidae</taxon>
        <taxon>Pleosporales</taxon>
        <taxon>Dothidotthiaceae</taxon>
        <taxon>Dothidotthia</taxon>
    </lineage>
</organism>
<dbReference type="GO" id="GO:0007052">
    <property type="term" value="P:mitotic spindle organization"/>
    <property type="evidence" value="ECO:0007669"/>
    <property type="project" value="TreeGrafter"/>
</dbReference>
<gene>
    <name evidence="10" type="ORF">P153DRAFT_148623</name>
</gene>
<dbReference type="GO" id="GO:0051231">
    <property type="term" value="P:spindle elongation"/>
    <property type="evidence" value="ECO:0007669"/>
    <property type="project" value="TreeGrafter"/>
</dbReference>
<dbReference type="RefSeq" id="XP_033518015.1">
    <property type="nucleotide sequence ID" value="XM_033662179.1"/>
</dbReference>
<keyword evidence="2" id="KW-0963">Cytoplasm</keyword>
<dbReference type="Pfam" id="PF00225">
    <property type="entry name" value="Kinesin"/>
    <property type="match status" value="1"/>
</dbReference>
<feature type="coiled-coil region" evidence="7">
    <location>
        <begin position="296"/>
        <end position="323"/>
    </location>
</feature>
<protein>
    <submittedName>
        <fullName evidence="10">P-loop containing nucleoside triphosphate hydrolase protein</fullName>
    </submittedName>
</protein>
<dbReference type="OrthoDB" id="3176171at2759"/>
<dbReference type="GO" id="GO:0005524">
    <property type="term" value="F:ATP binding"/>
    <property type="evidence" value="ECO:0007669"/>
    <property type="project" value="UniProtKB-UniRule"/>
</dbReference>
<evidence type="ECO:0000259" key="9">
    <source>
        <dbReference type="PROSITE" id="PS50067"/>
    </source>
</evidence>
<dbReference type="PANTHER" id="PTHR47969">
    <property type="entry name" value="CHROMOSOME-ASSOCIATED KINESIN KIF4A-RELATED"/>
    <property type="match status" value="1"/>
</dbReference>
<dbReference type="Proteomes" id="UP000799771">
    <property type="component" value="Unassembled WGS sequence"/>
</dbReference>
<reference evidence="10" key="1">
    <citation type="journal article" date="2020" name="Stud. Mycol.">
        <title>101 Dothideomycetes genomes: a test case for predicting lifestyles and emergence of pathogens.</title>
        <authorList>
            <person name="Haridas S."/>
            <person name="Albert R."/>
            <person name="Binder M."/>
            <person name="Bloem J."/>
            <person name="Labutti K."/>
            <person name="Salamov A."/>
            <person name="Andreopoulos B."/>
            <person name="Baker S."/>
            <person name="Barry K."/>
            <person name="Bills G."/>
            <person name="Bluhm B."/>
            <person name="Cannon C."/>
            <person name="Castanera R."/>
            <person name="Culley D."/>
            <person name="Daum C."/>
            <person name="Ezra D."/>
            <person name="Gonzalez J."/>
            <person name="Henrissat B."/>
            <person name="Kuo A."/>
            <person name="Liang C."/>
            <person name="Lipzen A."/>
            <person name="Lutzoni F."/>
            <person name="Magnuson J."/>
            <person name="Mondo S."/>
            <person name="Nolan M."/>
            <person name="Ohm R."/>
            <person name="Pangilinan J."/>
            <person name="Park H.-J."/>
            <person name="Ramirez L."/>
            <person name="Alfaro M."/>
            <person name="Sun H."/>
            <person name="Tritt A."/>
            <person name="Yoshinaga Y."/>
            <person name="Zwiers L.-H."/>
            <person name="Turgeon B."/>
            <person name="Goodwin S."/>
            <person name="Spatafora J."/>
            <person name="Crous P."/>
            <person name="Grigoriev I."/>
        </authorList>
    </citation>
    <scope>NUCLEOTIDE SEQUENCE</scope>
    <source>
        <strain evidence="10">CBS 119687</strain>
    </source>
</reference>
<keyword evidence="10" id="KW-0378">Hydrolase</keyword>
<dbReference type="GO" id="GO:0003777">
    <property type="term" value="F:microtubule motor activity"/>
    <property type="evidence" value="ECO:0007669"/>
    <property type="project" value="InterPro"/>
</dbReference>
<dbReference type="SMART" id="SM00129">
    <property type="entry name" value="KISc"/>
    <property type="match status" value="1"/>
</dbReference>
<evidence type="ECO:0000256" key="2">
    <source>
        <dbReference type="ARBA" id="ARBA00022490"/>
    </source>
</evidence>
<dbReference type="InterPro" id="IPR001752">
    <property type="entry name" value="Kinesin_motor_dom"/>
</dbReference>
<dbReference type="InterPro" id="IPR027640">
    <property type="entry name" value="Kinesin-like_fam"/>
</dbReference>
<keyword evidence="3 6" id="KW-0547">Nucleotide-binding</keyword>
<feature type="compositionally biased region" description="Basic and acidic residues" evidence="8">
    <location>
        <begin position="9"/>
        <end position="21"/>
    </location>
</feature>
<dbReference type="PANTHER" id="PTHR47969:SF15">
    <property type="entry name" value="CHROMOSOME-ASSOCIATED KINESIN KIF4A-RELATED"/>
    <property type="match status" value="1"/>
</dbReference>
<keyword evidence="6" id="KW-0505">Motor protein</keyword>
<dbReference type="GO" id="GO:0007018">
    <property type="term" value="P:microtubule-based movement"/>
    <property type="evidence" value="ECO:0007669"/>
    <property type="project" value="InterPro"/>
</dbReference>
<comment type="similarity">
    <text evidence="6">Belongs to the TRAFAC class myosin-kinesin ATPase superfamily. Kinesin family.</text>
</comment>
<evidence type="ECO:0000256" key="3">
    <source>
        <dbReference type="ARBA" id="ARBA00022741"/>
    </source>
</evidence>
<dbReference type="Gene3D" id="3.40.850.10">
    <property type="entry name" value="Kinesin motor domain"/>
    <property type="match status" value="1"/>
</dbReference>
<comment type="subcellular location">
    <subcellularLocation>
        <location evidence="1">Cytoplasm</location>
    </subcellularLocation>
</comment>
<feature type="domain" description="Kinesin motor" evidence="9">
    <location>
        <begin position="352"/>
        <end position="621"/>
    </location>
</feature>
<evidence type="ECO:0000256" key="5">
    <source>
        <dbReference type="ARBA" id="ARBA00023054"/>
    </source>
</evidence>
<evidence type="ECO:0000256" key="4">
    <source>
        <dbReference type="ARBA" id="ARBA00022840"/>
    </source>
</evidence>
<dbReference type="InterPro" id="IPR036961">
    <property type="entry name" value="Kinesin_motor_dom_sf"/>
</dbReference>
<evidence type="ECO:0000256" key="8">
    <source>
        <dbReference type="SAM" id="MobiDB-lite"/>
    </source>
</evidence>
<dbReference type="PROSITE" id="PS50067">
    <property type="entry name" value="KINESIN_MOTOR_2"/>
    <property type="match status" value="1"/>
</dbReference>
<evidence type="ECO:0000256" key="1">
    <source>
        <dbReference type="ARBA" id="ARBA00004496"/>
    </source>
</evidence>
<evidence type="ECO:0000313" key="10">
    <source>
        <dbReference type="EMBL" id="KAF2123621.1"/>
    </source>
</evidence>
<keyword evidence="5 7" id="KW-0175">Coiled coil</keyword>
<dbReference type="InterPro" id="IPR027417">
    <property type="entry name" value="P-loop_NTPase"/>
</dbReference>
<evidence type="ECO:0000256" key="6">
    <source>
        <dbReference type="PROSITE-ProRule" id="PRU00283"/>
    </source>
</evidence>